<dbReference type="GO" id="GO:0022857">
    <property type="term" value="F:transmembrane transporter activity"/>
    <property type="evidence" value="ECO:0007669"/>
    <property type="project" value="InterPro"/>
</dbReference>
<feature type="transmembrane region" description="Helical" evidence="9">
    <location>
        <begin position="192"/>
        <end position="214"/>
    </location>
</feature>
<dbReference type="GO" id="GO:0006865">
    <property type="term" value="P:amino acid transport"/>
    <property type="evidence" value="ECO:0007669"/>
    <property type="project" value="UniProtKB-KW"/>
</dbReference>
<evidence type="ECO:0000256" key="9">
    <source>
        <dbReference type="RuleBase" id="RU363032"/>
    </source>
</evidence>
<protein>
    <submittedName>
        <fullName evidence="11">Amino acid ABC transporter permease</fullName>
    </submittedName>
</protein>
<evidence type="ECO:0000256" key="8">
    <source>
        <dbReference type="ARBA" id="ARBA00023136"/>
    </source>
</evidence>
<dbReference type="CDD" id="cd06261">
    <property type="entry name" value="TM_PBP2"/>
    <property type="match status" value="1"/>
</dbReference>
<evidence type="ECO:0000256" key="1">
    <source>
        <dbReference type="ARBA" id="ARBA00004429"/>
    </source>
</evidence>
<dbReference type="Proteomes" id="UP000289411">
    <property type="component" value="Unassembled WGS sequence"/>
</dbReference>
<evidence type="ECO:0000256" key="4">
    <source>
        <dbReference type="ARBA" id="ARBA00022475"/>
    </source>
</evidence>
<dbReference type="EMBL" id="QYBC01000019">
    <property type="protein sequence ID" value="RYB02554.1"/>
    <property type="molecule type" value="Genomic_DNA"/>
</dbReference>
<evidence type="ECO:0000256" key="3">
    <source>
        <dbReference type="ARBA" id="ARBA00022448"/>
    </source>
</evidence>
<evidence type="ECO:0000259" key="10">
    <source>
        <dbReference type="PROSITE" id="PS50928"/>
    </source>
</evidence>
<name>A0A4Q2R7X1_9HYPH</name>
<organism evidence="11 12">
    <name type="scientific">Lichenibacterium ramalinae</name>
    <dbReference type="NCBI Taxonomy" id="2316527"/>
    <lineage>
        <taxon>Bacteria</taxon>
        <taxon>Pseudomonadati</taxon>
        <taxon>Pseudomonadota</taxon>
        <taxon>Alphaproteobacteria</taxon>
        <taxon>Hyphomicrobiales</taxon>
        <taxon>Lichenihabitantaceae</taxon>
        <taxon>Lichenibacterium</taxon>
    </lineage>
</organism>
<dbReference type="GO" id="GO:0043190">
    <property type="term" value="C:ATP-binding cassette (ABC) transporter complex"/>
    <property type="evidence" value="ECO:0007669"/>
    <property type="project" value="InterPro"/>
</dbReference>
<comment type="similarity">
    <text evidence="2">Belongs to the binding-protein-dependent transport system permease family. HisMQ subfamily.</text>
</comment>
<comment type="caution">
    <text evidence="11">The sequence shown here is derived from an EMBL/GenBank/DDBJ whole genome shotgun (WGS) entry which is preliminary data.</text>
</comment>
<gene>
    <name evidence="11" type="ORF">D3272_20570</name>
</gene>
<dbReference type="InterPro" id="IPR010065">
    <property type="entry name" value="AA_ABC_transptr_permease_3TM"/>
</dbReference>
<proteinExistence type="inferred from homology"/>
<keyword evidence="8 9" id="KW-0472">Membrane</keyword>
<evidence type="ECO:0000256" key="6">
    <source>
        <dbReference type="ARBA" id="ARBA00022970"/>
    </source>
</evidence>
<evidence type="ECO:0000256" key="7">
    <source>
        <dbReference type="ARBA" id="ARBA00022989"/>
    </source>
</evidence>
<sequence length="224" mass="23719">MSTQWLRFVDRFPHIIGLLLTGAVVTVIVTAGAFVVSVLLGLAFAGFRTSDSRLLRALAHAYVEVFRSVPVLTQLFIVYFGLAALGIRLSPLPAAVVGFGLNGGAYLTEVFRAGIEAVARGQTEAALSIGMTKLTALRVIVLPQATRIVIPALANFAIGLLKDTSLASAVAAPELSFNANMLVKETYLSTQIYMSVAAIYLGLSLPLSALSRALERRGARGSRA</sequence>
<dbReference type="InterPro" id="IPR043429">
    <property type="entry name" value="ArtM/GltK/GlnP/TcyL/YhdX-like"/>
</dbReference>
<feature type="domain" description="ABC transmembrane type-1" evidence="10">
    <location>
        <begin position="23"/>
        <end position="211"/>
    </location>
</feature>
<reference evidence="11 12" key="1">
    <citation type="submission" date="2018-09" db="EMBL/GenBank/DDBJ databases">
        <authorList>
            <person name="Grouzdev D.S."/>
            <person name="Krutkina M.S."/>
        </authorList>
    </citation>
    <scope>NUCLEOTIDE SEQUENCE [LARGE SCALE GENOMIC DNA]</scope>
    <source>
        <strain evidence="11 12">RmlP001</strain>
    </source>
</reference>
<accession>A0A4Q2R7X1</accession>
<dbReference type="InterPro" id="IPR035906">
    <property type="entry name" value="MetI-like_sf"/>
</dbReference>
<dbReference type="PANTHER" id="PTHR30614:SF0">
    <property type="entry name" value="L-CYSTINE TRANSPORT SYSTEM PERMEASE PROTEIN TCYL"/>
    <property type="match status" value="1"/>
</dbReference>
<dbReference type="OrthoDB" id="9814550at2"/>
<dbReference type="RefSeq" id="WP_129221090.1">
    <property type="nucleotide sequence ID" value="NZ_QYBC01000019.1"/>
</dbReference>
<feature type="transmembrane region" description="Helical" evidence="9">
    <location>
        <begin position="15"/>
        <end position="44"/>
    </location>
</feature>
<keyword evidence="3 9" id="KW-0813">Transport</keyword>
<dbReference type="Gene3D" id="1.10.3720.10">
    <property type="entry name" value="MetI-like"/>
    <property type="match status" value="1"/>
</dbReference>
<dbReference type="PROSITE" id="PS50928">
    <property type="entry name" value="ABC_TM1"/>
    <property type="match status" value="1"/>
</dbReference>
<evidence type="ECO:0000256" key="5">
    <source>
        <dbReference type="ARBA" id="ARBA00022692"/>
    </source>
</evidence>
<dbReference type="InterPro" id="IPR000515">
    <property type="entry name" value="MetI-like"/>
</dbReference>
<evidence type="ECO:0000313" key="12">
    <source>
        <dbReference type="Proteomes" id="UP000289411"/>
    </source>
</evidence>
<dbReference type="AlphaFoldDB" id="A0A4Q2R7X1"/>
<evidence type="ECO:0000256" key="2">
    <source>
        <dbReference type="ARBA" id="ARBA00010072"/>
    </source>
</evidence>
<comment type="subcellular location">
    <subcellularLocation>
        <location evidence="1">Cell inner membrane</location>
        <topology evidence="1">Multi-pass membrane protein</topology>
    </subcellularLocation>
    <subcellularLocation>
        <location evidence="9">Cell membrane</location>
        <topology evidence="9">Multi-pass membrane protein</topology>
    </subcellularLocation>
</comment>
<dbReference type="Pfam" id="PF00528">
    <property type="entry name" value="BPD_transp_1"/>
    <property type="match status" value="1"/>
</dbReference>
<feature type="transmembrane region" description="Helical" evidence="9">
    <location>
        <begin position="65"/>
        <end position="87"/>
    </location>
</feature>
<keyword evidence="4" id="KW-1003">Cell membrane</keyword>
<dbReference type="SUPFAM" id="SSF161098">
    <property type="entry name" value="MetI-like"/>
    <property type="match status" value="1"/>
</dbReference>
<reference evidence="11 12" key="2">
    <citation type="submission" date="2019-02" db="EMBL/GenBank/DDBJ databases">
        <title>'Lichenibacterium ramalinii' gen. nov. sp. nov., 'Lichenibacterium minor' gen. nov. sp. nov.</title>
        <authorList>
            <person name="Pankratov T."/>
        </authorList>
    </citation>
    <scope>NUCLEOTIDE SEQUENCE [LARGE SCALE GENOMIC DNA]</scope>
    <source>
        <strain evidence="11 12">RmlP001</strain>
    </source>
</reference>
<keyword evidence="6" id="KW-0029">Amino-acid transport</keyword>
<keyword evidence="12" id="KW-1185">Reference proteome</keyword>
<evidence type="ECO:0000313" key="11">
    <source>
        <dbReference type="EMBL" id="RYB02554.1"/>
    </source>
</evidence>
<keyword evidence="5 9" id="KW-0812">Transmembrane</keyword>
<keyword evidence="7 9" id="KW-1133">Transmembrane helix</keyword>
<dbReference type="PANTHER" id="PTHR30614">
    <property type="entry name" value="MEMBRANE COMPONENT OF AMINO ACID ABC TRANSPORTER"/>
    <property type="match status" value="1"/>
</dbReference>
<dbReference type="NCBIfam" id="TIGR01726">
    <property type="entry name" value="HEQRo_perm_3TM"/>
    <property type="match status" value="1"/>
</dbReference>